<dbReference type="EMBL" id="JAWDGP010000750">
    <property type="protein sequence ID" value="KAK3797567.1"/>
    <property type="molecule type" value="Genomic_DNA"/>
</dbReference>
<evidence type="ECO:0000313" key="2">
    <source>
        <dbReference type="EMBL" id="KAK3797567.1"/>
    </source>
</evidence>
<keyword evidence="3" id="KW-1185">Reference proteome</keyword>
<accession>A0AAE1E875</accession>
<reference evidence="2" key="1">
    <citation type="journal article" date="2023" name="G3 (Bethesda)">
        <title>A reference genome for the long-term kleptoplast-retaining sea slug Elysia crispata morphotype clarki.</title>
        <authorList>
            <person name="Eastman K.E."/>
            <person name="Pendleton A.L."/>
            <person name="Shaikh M.A."/>
            <person name="Suttiyut T."/>
            <person name="Ogas R."/>
            <person name="Tomko P."/>
            <person name="Gavelis G."/>
            <person name="Widhalm J.R."/>
            <person name="Wisecaver J.H."/>
        </authorList>
    </citation>
    <scope>NUCLEOTIDE SEQUENCE</scope>
    <source>
        <strain evidence="2">ECLA1</strain>
    </source>
</reference>
<feature type="compositionally biased region" description="Acidic residues" evidence="1">
    <location>
        <begin position="57"/>
        <end position="71"/>
    </location>
</feature>
<organism evidence="2 3">
    <name type="scientific">Elysia crispata</name>
    <name type="common">lettuce slug</name>
    <dbReference type="NCBI Taxonomy" id="231223"/>
    <lineage>
        <taxon>Eukaryota</taxon>
        <taxon>Metazoa</taxon>
        <taxon>Spiralia</taxon>
        <taxon>Lophotrochozoa</taxon>
        <taxon>Mollusca</taxon>
        <taxon>Gastropoda</taxon>
        <taxon>Heterobranchia</taxon>
        <taxon>Euthyneura</taxon>
        <taxon>Panpulmonata</taxon>
        <taxon>Sacoglossa</taxon>
        <taxon>Placobranchoidea</taxon>
        <taxon>Plakobranchidae</taxon>
        <taxon>Elysia</taxon>
    </lineage>
</organism>
<comment type="caution">
    <text evidence="2">The sequence shown here is derived from an EMBL/GenBank/DDBJ whole genome shotgun (WGS) entry which is preliminary data.</text>
</comment>
<proteinExistence type="predicted"/>
<feature type="compositionally biased region" description="Acidic residues" evidence="1">
    <location>
        <begin position="37"/>
        <end position="48"/>
    </location>
</feature>
<sequence>MASPAQKRIRLSRPIPLQDAIDMVLQTDSYSNIPGGSDDENLSDEGGEEYVSIREAESDDEADDEDGDQESVELSGQSGSSKSDAEKIRAFD</sequence>
<evidence type="ECO:0000313" key="3">
    <source>
        <dbReference type="Proteomes" id="UP001283361"/>
    </source>
</evidence>
<dbReference type="AlphaFoldDB" id="A0AAE1E875"/>
<feature type="region of interest" description="Disordered" evidence="1">
    <location>
        <begin position="28"/>
        <end position="92"/>
    </location>
</feature>
<protein>
    <submittedName>
        <fullName evidence="2">Uncharacterized protein</fullName>
    </submittedName>
</protein>
<evidence type="ECO:0000256" key="1">
    <source>
        <dbReference type="SAM" id="MobiDB-lite"/>
    </source>
</evidence>
<feature type="compositionally biased region" description="Polar residues" evidence="1">
    <location>
        <begin position="72"/>
        <end position="82"/>
    </location>
</feature>
<feature type="compositionally biased region" description="Basic and acidic residues" evidence="1">
    <location>
        <begin position="83"/>
        <end position="92"/>
    </location>
</feature>
<name>A0AAE1E875_9GAST</name>
<dbReference type="Proteomes" id="UP001283361">
    <property type="component" value="Unassembled WGS sequence"/>
</dbReference>
<gene>
    <name evidence="2" type="ORF">RRG08_054595</name>
</gene>